<comment type="caution">
    <text evidence="2">The sequence shown here is derived from an EMBL/GenBank/DDBJ whole genome shotgun (WGS) entry which is preliminary data.</text>
</comment>
<name>A0A512JQI0_9HYPH</name>
<feature type="region of interest" description="Disordered" evidence="1">
    <location>
        <begin position="159"/>
        <end position="179"/>
    </location>
</feature>
<dbReference type="AntiFam" id="ANF00095">
    <property type="entry name" value="Shadow ORF (opposite ABC transporters)"/>
</dbReference>
<feature type="region of interest" description="Disordered" evidence="1">
    <location>
        <begin position="1"/>
        <end position="25"/>
    </location>
</feature>
<evidence type="ECO:0000313" key="2">
    <source>
        <dbReference type="EMBL" id="GEP12191.1"/>
    </source>
</evidence>
<reference evidence="2 3" key="1">
    <citation type="submission" date="2019-07" db="EMBL/GenBank/DDBJ databases">
        <title>Whole genome shotgun sequence of Methylobacterium gnaphalii NBRC 107716.</title>
        <authorList>
            <person name="Hosoyama A."/>
            <person name="Uohara A."/>
            <person name="Ohji S."/>
            <person name="Ichikawa N."/>
        </authorList>
    </citation>
    <scope>NUCLEOTIDE SEQUENCE [LARGE SCALE GENOMIC DNA]</scope>
    <source>
        <strain evidence="2 3">NBRC 107716</strain>
    </source>
</reference>
<sequence>MPGRTLLHGTARRQDDSLGGKPRDLSEIVRDNEYGGARTCHFGDQSFDDFGRRGIKVRGGLVKEEEVGSRRPGSRERQSLLFPSGKTRCRIPSTAGKADTSQSGVGPHGTLATRHVHEGKRHIGRRAGAHECWALEDEGATPCADGDRSRVGFQQTVDQPQRHAFPRAVGTDQGGYDPAIDFHSQAIQDQPTVERQPRIAEMYEGGIVHP</sequence>
<evidence type="ECO:0000256" key="1">
    <source>
        <dbReference type="SAM" id="MobiDB-lite"/>
    </source>
</evidence>
<feature type="compositionally biased region" description="Basic and acidic residues" evidence="1">
    <location>
        <begin position="63"/>
        <end position="78"/>
    </location>
</feature>
<feature type="region of interest" description="Disordered" evidence="1">
    <location>
        <begin position="63"/>
        <end position="111"/>
    </location>
</feature>
<dbReference type="EMBL" id="BJZV01000032">
    <property type="protein sequence ID" value="GEP12191.1"/>
    <property type="molecule type" value="Genomic_DNA"/>
</dbReference>
<evidence type="ECO:0000313" key="3">
    <source>
        <dbReference type="Proteomes" id="UP000321750"/>
    </source>
</evidence>
<proteinExistence type="predicted"/>
<organism evidence="2 3">
    <name type="scientific">Methylobacterium gnaphalii</name>
    <dbReference type="NCBI Taxonomy" id="1010610"/>
    <lineage>
        <taxon>Bacteria</taxon>
        <taxon>Pseudomonadati</taxon>
        <taxon>Pseudomonadota</taxon>
        <taxon>Alphaproteobacteria</taxon>
        <taxon>Hyphomicrobiales</taxon>
        <taxon>Methylobacteriaceae</taxon>
        <taxon>Methylobacterium</taxon>
    </lineage>
</organism>
<accession>A0A512JQI0</accession>
<keyword evidence="3" id="KW-1185">Reference proteome</keyword>
<gene>
    <name evidence="2" type="ORF">MGN01_40360</name>
</gene>
<dbReference type="Proteomes" id="UP000321750">
    <property type="component" value="Unassembled WGS sequence"/>
</dbReference>
<protein>
    <submittedName>
        <fullName evidence="2">Uncharacterized protein</fullName>
    </submittedName>
</protein>
<feature type="compositionally biased region" description="Basic and acidic residues" evidence="1">
    <location>
        <begin position="12"/>
        <end position="25"/>
    </location>
</feature>
<dbReference type="AntiFam" id="ANF00142">
    <property type="entry name" value="Shadow ORF (opposite yadG)"/>
</dbReference>
<dbReference type="AlphaFoldDB" id="A0A512JQI0"/>